<keyword evidence="2" id="KW-1185">Reference proteome</keyword>
<evidence type="ECO:0008006" key="3">
    <source>
        <dbReference type="Google" id="ProtNLM"/>
    </source>
</evidence>
<dbReference type="InParanoid" id="A0A1B6PKR7"/>
<reference evidence="1 2" key="1">
    <citation type="journal article" date="2009" name="Nature">
        <title>The Sorghum bicolor genome and the diversification of grasses.</title>
        <authorList>
            <person name="Paterson A.H."/>
            <person name="Bowers J.E."/>
            <person name="Bruggmann R."/>
            <person name="Dubchak I."/>
            <person name="Grimwood J."/>
            <person name="Gundlach H."/>
            <person name="Haberer G."/>
            <person name="Hellsten U."/>
            <person name="Mitros T."/>
            <person name="Poliakov A."/>
            <person name="Schmutz J."/>
            <person name="Spannagl M."/>
            <person name="Tang H."/>
            <person name="Wang X."/>
            <person name="Wicker T."/>
            <person name="Bharti A.K."/>
            <person name="Chapman J."/>
            <person name="Feltus F.A."/>
            <person name="Gowik U."/>
            <person name="Grigoriev I.V."/>
            <person name="Lyons E."/>
            <person name="Maher C.A."/>
            <person name="Martis M."/>
            <person name="Narechania A."/>
            <person name="Otillar R.P."/>
            <person name="Penning B.W."/>
            <person name="Salamov A.A."/>
            <person name="Wang Y."/>
            <person name="Zhang L."/>
            <person name="Carpita N.C."/>
            <person name="Freeling M."/>
            <person name="Gingle A.R."/>
            <person name="Hash C.T."/>
            <person name="Keller B."/>
            <person name="Klein P."/>
            <person name="Kresovich S."/>
            <person name="McCann M.C."/>
            <person name="Ming R."/>
            <person name="Peterson D.G."/>
            <person name="Mehboob-ur-Rahman"/>
            <person name="Ware D."/>
            <person name="Westhoff P."/>
            <person name="Mayer K.F."/>
            <person name="Messing J."/>
            <person name="Rokhsar D.S."/>
        </authorList>
    </citation>
    <scope>NUCLEOTIDE SEQUENCE [LARGE SCALE GENOMIC DNA]</scope>
    <source>
        <strain evidence="2">cv. BTx623</strain>
    </source>
</reference>
<reference evidence="2" key="2">
    <citation type="journal article" date="2018" name="Plant J.">
        <title>The Sorghum bicolor reference genome: improved assembly, gene annotations, a transcriptome atlas, and signatures of genome organization.</title>
        <authorList>
            <person name="McCormick R.F."/>
            <person name="Truong S.K."/>
            <person name="Sreedasyam A."/>
            <person name="Jenkins J."/>
            <person name="Shu S."/>
            <person name="Sims D."/>
            <person name="Kennedy M."/>
            <person name="Amirebrahimi M."/>
            <person name="Weers B.D."/>
            <person name="McKinley B."/>
            <person name="Mattison A."/>
            <person name="Morishige D.T."/>
            <person name="Grimwood J."/>
            <person name="Schmutz J."/>
            <person name="Mullet J.E."/>
        </authorList>
    </citation>
    <scope>NUCLEOTIDE SEQUENCE [LARGE SCALE GENOMIC DNA]</scope>
    <source>
        <strain evidence="2">cv. BTx623</strain>
    </source>
</reference>
<sequence length="109" mass="11965">MHATNIDQLGGVDQVFSMQMEHRLERHLGENSRLVVVKNVGHVASLEKSKVVCKSIISYFQEPASSASIGGKKSSLCVGYDTTESIEWTMTSLGFIQGVSSLLRTPQYC</sequence>
<evidence type="ECO:0000313" key="1">
    <source>
        <dbReference type="EMBL" id="KXG26263.1"/>
    </source>
</evidence>
<dbReference type="EMBL" id="CM000765">
    <property type="protein sequence ID" value="KXG26263.1"/>
    <property type="molecule type" value="Genomic_DNA"/>
</dbReference>
<protein>
    <recommendedName>
        <fullName evidence="3">Peptidase S33 tripeptidyl aminopeptidase-like C-terminal domain-containing protein</fullName>
    </recommendedName>
</protein>
<accession>A0A1B6PKR7</accession>
<proteinExistence type="predicted"/>
<organism evidence="1 2">
    <name type="scientific">Sorghum bicolor</name>
    <name type="common">Sorghum</name>
    <name type="synonym">Sorghum vulgare</name>
    <dbReference type="NCBI Taxonomy" id="4558"/>
    <lineage>
        <taxon>Eukaryota</taxon>
        <taxon>Viridiplantae</taxon>
        <taxon>Streptophyta</taxon>
        <taxon>Embryophyta</taxon>
        <taxon>Tracheophyta</taxon>
        <taxon>Spermatophyta</taxon>
        <taxon>Magnoliopsida</taxon>
        <taxon>Liliopsida</taxon>
        <taxon>Poales</taxon>
        <taxon>Poaceae</taxon>
        <taxon>PACMAD clade</taxon>
        <taxon>Panicoideae</taxon>
        <taxon>Andropogonodae</taxon>
        <taxon>Andropogoneae</taxon>
        <taxon>Sorghinae</taxon>
        <taxon>Sorghum</taxon>
    </lineage>
</organism>
<evidence type="ECO:0000313" key="2">
    <source>
        <dbReference type="Proteomes" id="UP000000768"/>
    </source>
</evidence>
<name>A0A1B6PKR7_SORBI</name>
<dbReference type="Gramene" id="KXG26263">
    <property type="protein sequence ID" value="KXG26263"/>
    <property type="gene ID" value="SORBI_3006G072900"/>
</dbReference>
<dbReference type="InterPro" id="IPR029058">
    <property type="entry name" value="AB_hydrolase_fold"/>
</dbReference>
<dbReference type="Proteomes" id="UP000000768">
    <property type="component" value="Chromosome 6"/>
</dbReference>
<gene>
    <name evidence="1" type="ORF">SORBI_3006G072900</name>
</gene>
<dbReference type="AlphaFoldDB" id="A0A1B6PKR7"/>
<dbReference type="SUPFAM" id="SSF53474">
    <property type="entry name" value="alpha/beta-Hydrolases"/>
    <property type="match status" value="1"/>
</dbReference>
<dbReference type="STRING" id="4558.A0A1B6PKR7"/>